<dbReference type="AlphaFoldDB" id="A0A409Y9W5"/>
<feature type="compositionally biased region" description="Low complexity" evidence="3">
    <location>
        <begin position="466"/>
        <end position="478"/>
    </location>
</feature>
<feature type="compositionally biased region" description="Basic and acidic residues" evidence="3">
    <location>
        <begin position="227"/>
        <end position="244"/>
    </location>
</feature>
<dbReference type="InterPro" id="IPR001356">
    <property type="entry name" value="HD"/>
</dbReference>
<dbReference type="SUPFAM" id="SSF46689">
    <property type="entry name" value="Homeodomain-like"/>
    <property type="match status" value="1"/>
</dbReference>
<dbReference type="PANTHER" id="PTHR46255">
    <property type="entry name" value="SHORT STATURE HOMEOBOX"/>
    <property type="match status" value="1"/>
</dbReference>
<dbReference type="PROSITE" id="PS50071">
    <property type="entry name" value="HOMEOBOX_2"/>
    <property type="match status" value="1"/>
</dbReference>
<accession>A0A409Y9W5</accession>
<feature type="region of interest" description="Disordered" evidence="3">
    <location>
        <begin position="312"/>
        <end position="538"/>
    </location>
</feature>
<sequence>MSQSRSPTPAHNLNLPNSTDNTTSRPRTYDNLPSEPPVSPQRSHPLTVRLSSPPPEHHQSLEPSSSSNTRRQLVRPRESPSEDQPMAKRMRRQSPELRGRPDDHSSPSSDSQDDMADNEMDSRMPDRADPQPPSSAAPPKKKRTRTLTTPHQSAVLHALLAQSRFPTTAMREEVGRSIGLSARKVQIWFQNQRQKARRPRSKSDAPMNRTQYGPFPNTPESSTGVHVFDDRSIDHPQYSEHMSGEPHPGAPESPTHLLGPGVPGAVGYPPQHSYRQIPPISAPPTEGRFSMGSSFQRASSPVFMSPRAVSMSVARPATSQPAHWRERDPSRTLPPLTMTRPSSAAHGSRRLPSSSGTSHPYMLSRPMFHPPRSTSPEPRFAHLPPDPVNRPPLNLPPPFTLQPPPQWDEASFSTLPRPSSSVWSSHSGARSTRGRSISPVANRREHAGSSAGSEGYYHTERTAGVRSSSPSPRSISSINTPSLRSGRYDPVRSTFIPFSTPVESPAVSPTVASGHGGREENRESPDRDHNRSPFHEDR</sequence>
<comment type="caution">
    <text evidence="5">The sequence shown here is derived from an EMBL/GenBank/DDBJ whole genome shotgun (WGS) entry which is preliminary data.</text>
</comment>
<feature type="DNA-binding region" description="Homeobox" evidence="1">
    <location>
        <begin position="141"/>
        <end position="200"/>
    </location>
</feature>
<dbReference type="GO" id="GO:0005634">
    <property type="term" value="C:nucleus"/>
    <property type="evidence" value="ECO:0007669"/>
    <property type="project" value="UniProtKB-SubCell"/>
</dbReference>
<evidence type="ECO:0000256" key="2">
    <source>
        <dbReference type="RuleBase" id="RU000682"/>
    </source>
</evidence>
<dbReference type="CDD" id="cd00086">
    <property type="entry name" value="homeodomain"/>
    <property type="match status" value="1"/>
</dbReference>
<evidence type="ECO:0000313" key="5">
    <source>
        <dbReference type="EMBL" id="PPQ99828.1"/>
    </source>
</evidence>
<protein>
    <recommendedName>
        <fullName evidence="4">Homeobox domain-containing protein</fullName>
    </recommendedName>
</protein>
<dbReference type="InParanoid" id="A0A409Y9W5"/>
<feature type="compositionally biased region" description="Basic and acidic residues" evidence="3">
    <location>
        <begin position="93"/>
        <end position="105"/>
    </location>
</feature>
<dbReference type="PANTHER" id="PTHR46255:SF3">
    <property type="entry name" value="HOMEOBOX DOMAIN-CONTAINING PROTEIN"/>
    <property type="match status" value="1"/>
</dbReference>
<organism evidence="5 6">
    <name type="scientific">Panaeolus cyanescens</name>
    <dbReference type="NCBI Taxonomy" id="181874"/>
    <lineage>
        <taxon>Eukaryota</taxon>
        <taxon>Fungi</taxon>
        <taxon>Dikarya</taxon>
        <taxon>Basidiomycota</taxon>
        <taxon>Agaricomycotina</taxon>
        <taxon>Agaricomycetes</taxon>
        <taxon>Agaricomycetidae</taxon>
        <taxon>Agaricales</taxon>
        <taxon>Agaricineae</taxon>
        <taxon>Galeropsidaceae</taxon>
        <taxon>Panaeolus</taxon>
    </lineage>
</organism>
<feature type="region of interest" description="Disordered" evidence="3">
    <location>
        <begin position="190"/>
        <end position="256"/>
    </location>
</feature>
<feature type="domain" description="Homeobox" evidence="4">
    <location>
        <begin position="139"/>
        <end position="199"/>
    </location>
</feature>
<dbReference type="GO" id="GO:0000981">
    <property type="term" value="F:DNA-binding transcription factor activity, RNA polymerase II-specific"/>
    <property type="evidence" value="ECO:0007669"/>
    <property type="project" value="TreeGrafter"/>
</dbReference>
<dbReference type="OrthoDB" id="6159439at2759"/>
<dbReference type="GO" id="GO:1990837">
    <property type="term" value="F:sequence-specific double-stranded DNA binding"/>
    <property type="evidence" value="ECO:0007669"/>
    <property type="project" value="TreeGrafter"/>
</dbReference>
<feature type="region of interest" description="Disordered" evidence="3">
    <location>
        <begin position="1"/>
        <end position="151"/>
    </location>
</feature>
<comment type="subcellular location">
    <subcellularLocation>
        <location evidence="1 2">Nucleus</location>
    </subcellularLocation>
</comment>
<feature type="compositionally biased region" description="Low complexity" evidence="3">
    <location>
        <begin position="419"/>
        <end position="431"/>
    </location>
</feature>
<evidence type="ECO:0000259" key="4">
    <source>
        <dbReference type="PROSITE" id="PS50071"/>
    </source>
</evidence>
<dbReference type="Pfam" id="PF00046">
    <property type="entry name" value="Homeodomain"/>
    <property type="match status" value="1"/>
</dbReference>
<feature type="compositionally biased region" description="Polar residues" evidence="3">
    <location>
        <begin position="1"/>
        <end position="26"/>
    </location>
</feature>
<dbReference type="STRING" id="181874.A0A409Y9W5"/>
<dbReference type="InterPro" id="IPR009057">
    <property type="entry name" value="Homeodomain-like_sf"/>
</dbReference>
<dbReference type="EMBL" id="NHTK01001344">
    <property type="protein sequence ID" value="PPQ99828.1"/>
    <property type="molecule type" value="Genomic_DNA"/>
</dbReference>
<name>A0A409Y9W5_9AGAR</name>
<gene>
    <name evidence="5" type="ORF">CVT24_009622</name>
</gene>
<keyword evidence="1 2" id="KW-0371">Homeobox</keyword>
<evidence type="ECO:0000256" key="3">
    <source>
        <dbReference type="SAM" id="MobiDB-lite"/>
    </source>
</evidence>
<dbReference type="Gene3D" id="1.10.10.60">
    <property type="entry name" value="Homeodomain-like"/>
    <property type="match status" value="1"/>
</dbReference>
<dbReference type="Proteomes" id="UP000284842">
    <property type="component" value="Unassembled WGS sequence"/>
</dbReference>
<dbReference type="SMART" id="SM00389">
    <property type="entry name" value="HOX"/>
    <property type="match status" value="1"/>
</dbReference>
<evidence type="ECO:0000256" key="1">
    <source>
        <dbReference type="PROSITE-ProRule" id="PRU00108"/>
    </source>
</evidence>
<keyword evidence="1 2" id="KW-0238">DNA-binding</keyword>
<dbReference type="InterPro" id="IPR052631">
    <property type="entry name" value="Paired_homeobox_Bicoid"/>
</dbReference>
<proteinExistence type="predicted"/>
<feature type="compositionally biased region" description="Pro residues" evidence="3">
    <location>
        <begin position="384"/>
        <end position="406"/>
    </location>
</feature>
<feature type="compositionally biased region" description="Basic and acidic residues" evidence="3">
    <location>
        <begin position="120"/>
        <end position="129"/>
    </location>
</feature>
<keyword evidence="1 2" id="KW-0539">Nucleus</keyword>
<reference evidence="5 6" key="1">
    <citation type="journal article" date="2018" name="Evol. Lett.">
        <title>Horizontal gene cluster transfer increased hallucinogenic mushroom diversity.</title>
        <authorList>
            <person name="Reynolds H.T."/>
            <person name="Vijayakumar V."/>
            <person name="Gluck-Thaler E."/>
            <person name="Korotkin H.B."/>
            <person name="Matheny P.B."/>
            <person name="Slot J.C."/>
        </authorList>
    </citation>
    <scope>NUCLEOTIDE SEQUENCE [LARGE SCALE GENOMIC DNA]</scope>
    <source>
        <strain evidence="5 6">2629</strain>
    </source>
</reference>
<keyword evidence="6" id="KW-1185">Reference proteome</keyword>
<feature type="compositionally biased region" description="Polar residues" evidence="3">
    <location>
        <begin position="61"/>
        <end position="71"/>
    </location>
</feature>
<feature type="compositionally biased region" description="Basic and acidic residues" evidence="3">
    <location>
        <begin position="516"/>
        <end position="538"/>
    </location>
</feature>
<evidence type="ECO:0000313" key="6">
    <source>
        <dbReference type="Proteomes" id="UP000284842"/>
    </source>
</evidence>